<feature type="compositionally biased region" description="Low complexity" evidence="1">
    <location>
        <begin position="232"/>
        <end position="246"/>
    </location>
</feature>
<reference evidence="2 3" key="1">
    <citation type="journal article" date="2023" name="Commun. Biol.">
        <title>Reorganization of the ancestral sex-determining regions during the evolution of trioecy in Pleodorina starrii.</title>
        <authorList>
            <person name="Takahashi K."/>
            <person name="Suzuki S."/>
            <person name="Kawai-Toyooka H."/>
            <person name="Yamamoto K."/>
            <person name="Hamaji T."/>
            <person name="Ootsuki R."/>
            <person name="Yamaguchi H."/>
            <person name="Kawachi M."/>
            <person name="Higashiyama T."/>
            <person name="Nozaki H."/>
        </authorList>
    </citation>
    <scope>NUCLEOTIDE SEQUENCE [LARGE SCALE GENOMIC DNA]</scope>
    <source>
        <strain evidence="2 3">NIES-4479</strain>
    </source>
</reference>
<dbReference type="PANTHER" id="PTHR48206:SF1">
    <property type="entry name" value="CHLOROPLAST SENSOR KINASE, CHLOROPLASTIC"/>
    <property type="match status" value="1"/>
</dbReference>
<feature type="region of interest" description="Disordered" evidence="1">
    <location>
        <begin position="403"/>
        <end position="435"/>
    </location>
</feature>
<feature type="compositionally biased region" description="Low complexity" evidence="1">
    <location>
        <begin position="423"/>
        <end position="435"/>
    </location>
</feature>
<sequence>MVVSSLGGCSPTAGPALGRQGRTQSSQASPLRLGLNAQGNRRCICGGDRHAVTLTRRAYTLTSDTTVTGSEVRSADLNDMCTLQLGMLYQLLSRTGNNYSSMRCTVYARNFTSVGPGQVKLVRVAQFPVSPGQGDDMQSQQQLLLHTEQSWALQGGSAAVDPSAMIEDCLRHREVVALPSSSCLVFPLVDCGVLVGLLVVEMQPELETDSHHWEQHRDNRDRDRLREAPVGQQQQQQQQEVAVGAQLSGGGGGGGGAAPGVALPAGLGGSDALGGGMAAAAPSSSSSSSSLLEWGSLQALPRRSLTDEELQCLRLAVPLLAKACGMDARASWQLAQSSVSAAAARGLLREAQRPLSTLNTFGAMLLPRLKDGDPDKDMAKGILVQGKRLQDLMWQLEDALHGPSAAASASLPPPPGGPGPAGSGVAQQQPPSMSVAMPGLAAGAAVALPAPPFRSPSALPRDPSPAVQELLSLPPPRPAALPPAASQQQQQPPTFGADASASSASTDDASAEGLAAAGPRPGTTQGPPPVSPGRVTFVDRSADAATANSGGGGGAVTDAFTIRQPPVQPSSPVSVSGRGGPGSVAQPGILVRPPGSHHHQHREQHHQQGASTATIDVEMEPHCDSRGKPSLALAERPRGGAPHPGGGAAAWGWGPAHVNGSAAGGQLTAAVSTNLASAMAGVLTAAYRLAAVSGIGFIVNSPLSAVLPRRLAGGAAAGKPRPPAPAGDAARQEELAAAACDVDAAASSSSAGAGPRLIPRPARPLLVGVHGALVQKVVGYMLDIALQCTPRGGQVCVSARQDGAGVQVQLLHSGRMDLQRLHVRSRSLAHHHTTATTASAATTPSQHVAAAAAAAAYPAVAGGSRGGEAGAATALATRPAASGGGGGGGGGAQAGSGVLSVEIAQELAQQAGGHLTVSYPFNMVNAQSGTLDVGTSVEIWLPGPGALN</sequence>
<feature type="region of interest" description="Disordered" evidence="1">
    <location>
        <begin position="713"/>
        <end position="732"/>
    </location>
</feature>
<dbReference type="AlphaFoldDB" id="A0A9W6BW36"/>
<feature type="compositionally biased region" description="Basic residues" evidence="1">
    <location>
        <begin position="595"/>
        <end position="604"/>
    </location>
</feature>
<feature type="region of interest" description="Disordered" evidence="1">
    <location>
        <begin position="454"/>
        <end position="646"/>
    </location>
</feature>
<comment type="caution">
    <text evidence="2">The sequence shown here is derived from an EMBL/GenBank/DDBJ whole genome shotgun (WGS) entry which is preliminary data.</text>
</comment>
<feature type="compositionally biased region" description="Gly residues" evidence="1">
    <location>
        <begin position="247"/>
        <end position="256"/>
    </location>
</feature>
<dbReference type="OrthoDB" id="43364at2759"/>
<dbReference type="EMBL" id="BRXU01000027">
    <property type="protein sequence ID" value="GLC59319.1"/>
    <property type="molecule type" value="Genomic_DNA"/>
</dbReference>
<accession>A0A9W6BW36</accession>
<protein>
    <submittedName>
        <fullName evidence="2">Uncharacterized protein</fullName>
    </submittedName>
</protein>
<name>A0A9W6BW36_9CHLO</name>
<feature type="compositionally biased region" description="Low complexity" evidence="1">
    <location>
        <begin position="515"/>
        <end position="525"/>
    </location>
</feature>
<feature type="region of interest" description="Disordered" evidence="1">
    <location>
        <begin position="207"/>
        <end position="256"/>
    </location>
</feature>
<feature type="compositionally biased region" description="Low complexity" evidence="1">
    <location>
        <begin position="556"/>
        <end position="576"/>
    </location>
</feature>
<dbReference type="InterPro" id="IPR053334">
    <property type="entry name" value="Chloroplast_Sensor_Kinase"/>
</dbReference>
<gene>
    <name evidence="2" type="primary">PLEST008139</name>
    <name evidence="2" type="ORF">PLESTB_001473800</name>
</gene>
<feature type="compositionally biased region" description="Basic and acidic residues" evidence="1">
    <location>
        <begin position="208"/>
        <end position="227"/>
    </location>
</feature>
<keyword evidence="3" id="KW-1185">Reference proteome</keyword>
<evidence type="ECO:0000313" key="2">
    <source>
        <dbReference type="EMBL" id="GLC59319.1"/>
    </source>
</evidence>
<evidence type="ECO:0000313" key="3">
    <source>
        <dbReference type="Proteomes" id="UP001165080"/>
    </source>
</evidence>
<organism evidence="2 3">
    <name type="scientific">Pleodorina starrii</name>
    <dbReference type="NCBI Taxonomy" id="330485"/>
    <lineage>
        <taxon>Eukaryota</taxon>
        <taxon>Viridiplantae</taxon>
        <taxon>Chlorophyta</taxon>
        <taxon>core chlorophytes</taxon>
        <taxon>Chlorophyceae</taxon>
        <taxon>CS clade</taxon>
        <taxon>Chlamydomonadales</taxon>
        <taxon>Volvocaceae</taxon>
        <taxon>Pleodorina</taxon>
    </lineage>
</organism>
<proteinExistence type="predicted"/>
<feature type="region of interest" description="Disordered" evidence="1">
    <location>
        <begin position="1"/>
        <end position="30"/>
    </location>
</feature>
<dbReference type="PANTHER" id="PTHR48206">
    <property type="entry name" value="CHLOROPLAST SENSOR KINASE, CHLOROPLASTIC"/>
    <property type="match status" value="1"/>
</dbReference>
<dbReference type="Proteomes" id="UP001165080">
    <property type="component" value="Unassembled WGS sequence"/>
</dbReference>
<feature type="compositionally biased region" description="Low complexity" evidence="1">
    <location>
        <begin position="482"/>
        <end position="508"/>
    </location>
</feature>
<evidence type="ECO:0000256" key="1">
    <source>
        <dbReference type="SAM" id="MobiDB-lite"/>
    </source>
</evidence>